<accession>A0A975CHA7</accession>
<dbReference type="RefSeq" id="WP_208009556.1">
    <property type="nucleotide sequence ID" value="NZ_CP071796.1"/>
</dbReference>
<dbReference type="KEGG" id="otd:J1M35_02445"/>
<feature type="signal peptide" evidence="2">
    <location>
        <begin position="1"/>
        <end position="32"/>
    </location>
</feature>
<dbReference type="AlphaFoldDB" id="A0A975CHA7"/>
<reference evidence="3" key="1">
    <citation type="submission" date="2021-03" db="EMBL/GenBank/DDBJ databases">
        <title>Ottowia sp. 27C isolated from the cloaca of a Giant Asian pond turtle (Heosemys grandis).</title>
        <authorList>
            <person name="Spergser J."/>
            <person name="Busse H.-J."/>
        </authorList>
    </citation>
    <scope>NUCLEOTIDE SEQUENCE</scope>
    <source>
        <strain evidence="3">27C</strain>
    </source>
</reference>
<keyword evidence="4" id="KW-1185">Reference proteome</keyword>
<proteinExistence type="predicted"/>
<evidence type="ECO:0000256" key="1">
    <source>
        <dbReference type="SAM" id="MobiDB-lite"/>
    </source>
</evidence>
<name>A0A975CHA7_9BURK</name>
<dbReference type="EMBL" id="CP071796">
    <property type="protein sequence ID" value="QTD45801.1"/>
    <property type="molecule type" value="Genomic_DNA"/>
</dbReference>
<sequence>MTNRTPHPLFRRTHGTLALAVVAATAWLAGCAAPGGASDRGSPAAVARSAAAPLIQVPPSSVGTWVDLGHVLAPWLAGDAPVPVSGPAAPTRIAGLQREDGRWLAIVIAQVAPSGGAPCPLPTSLHVVDSGTTADGCLRMRRDADFDRWLPQQHSVLYQWLEGRHWASRPRAWVGFRVPADSGRAIEAHALIDPALIEPVSRSNADFLAGGQPGVQWARAFAAATRAASAGGALNVPPFPFAPKVAPPAQPAVVAPPPARATQVPPPRPPVQAPRRDRE</sequence>
<gene>
    <name evidence="3" type="ORF">J1M35_02445</name>
</gene>
<feature type="region of interest" description="Disordered" evidence="1">
    <location>
        <begin position="239"/>
        <end position="279"/>
    </location>
</feature>
<protein>
    <submittedName>
        <fullName evidence="3">Uncharacterized protein</fullName>
    </submittedName>
</protein>
<keyword evidence="2" id="KW-0732">Signal</keyword>
<evidence type="ECO:0000313" key="3">
    <source>
        <dbReference type="EMBL" id="QTD45801.1"/>
    </source>
</evidence>
<evidence type="ECO:0000256" key="2">
    <source>
        <dbReference type="SAM" id="SignalP"/>
    </source>
</evidence>
<feature type="compositionally biased region" description="Pro residues" evidence="1">
    <location>
        <begin position="239"/>
        <end position="272"/>
    </location>
</feature>
<dbReference type="PROSITE" id="PS51257">
    <property type="entry name" value="PROKAR_LIPOPROTEIN"/>
    <property type="match status" value="1"/>
</dbReference>
<organism evidence="3 4">
    <name type="scientific">Ottowia testudinis</name>
    <dbReference type="NCBI Taxonomy" id="2816950"/>
    <lineage>
        <taxon>Bacteria</taxon>
        <taxon>Pseudomonadati</taxon>
        <taxon>Pseudomonadota</taxon>
        <taxon>Betaproteobacteria</taxon>
        <taxon>Burkholderiales</taxon>
        <taxon>Comamonadaceae</taxon>
        <taxon>Ottowia</taxon>
    </lineage>
</organism>
<evidence type="ECO:0000313" key="4">
    <source>
        <dbReference type="Proteomes" id="UP000663903"/>
    </source>
</evidence>
<dbReference type="Proteomes" id="UP000663903">
    <property type="component" value="Chromosome"/>
</dbReference>
<feature type="chain" id="PRO_5036902586" evidence="2">
    <location>
        <begin position="33"/>
        <end position="279"/>
    </location>
</feature>